<evidence type="ECO:0000313" key="2">
    <source>
        <dbReference type="EMBL" id="MCI87192.1"/>
    </source>
</evidence>
<dbReference type="Proteomes" id="UP000265520">
    <property type="component" value="Unassembled WGS sequence"/>
</dbReference>
<dbReference type="EMBL" id="LXQA011159902">
    <property type="protein sequence ID" value="MCI87192.1"/>
    <property type="molecule type" value="Genomic_DNA"/>
</dbReference>
<sequence>MGADGEVMEESKEADVSTGEATHRIT</sequence>
<feature type="region of interest" description="Disordered" evidence="1">
    <location>
        <begin position="1"/>
        <end position="26"/>
    </location>
</feature>
<protein>
    <submittedName>
        <fullName evidence="2">Uncharacterized protein</fullName>
    </submittedName>
</protein>
<accession>A0A392VIE6</accession>
<evidence type="ECO:0000256" key="1">
    <source>
        <dbReference type="SAM" id="MobiDB-lite"/>
    </source>
</evidence>
<comment type="caution">
    <text evidence="2">The sequence shown here is derived from an EMBL/GenBank/DDBJ whole genome shotgun (WGS) entry which is preliminary data.</text>
</comment>
<organism evidence="2 3">
    <name type="scientific">Trifolium medium</name>
    <dbReference type="NCBI Taxonomy" id="97028"/>
    <lineage>
        <taxon>Eukaryota</taxon>
        <taxon>Viridiplantae</taxon>
        <taxon>Streptophyta</taxon>
        <taxon>Embryophyta</taxon>
        <taxon>Tracheophyta</taxon>
        <taxon>Spermatophyta</taxon>
        <taxon>Magnoliopsida</taxon>
        <taxon>eudicotyledons</taxon>
        <taxon>Gunneridae</taxon>
        <taxon>Pentapetalae</taxon>
        <taxon>rosids</taxon>
        <taxon>fabids</taxon>
        <taxon>Fabales</taxon>
        <taxon>Fabaceae</taxon>
        <taxon>Papilionoideae</taxon>
        <taxon>50 kb inversion clade</taxon>
        <taxon>NPAAA clade</taxon>
        <taxon>Hologalegina</taxon>
        <taxon>IRL clade</taxon>
        <taxon>Trifolieae</taxon>
        <taxon>Trifolium</taxon>
    </lineage>
</organism>
<reference evidence="2 3" key="1">
    <citation type="journal article" date="2018" name="Front. Plant Sci.">
        <title>Red Clover (Trifolium pratense) and Zigzag Clover (T. medium) - A Picture of Genomic Similarities and Differences.</title>
        <authorList>
            <person name="Dluhosova J."/>
            <person name="Istvanek J."/>
            <person name="Nedelnik J."/>
            <person name="Repkova J."/>
        </authorList>
    </citation>
    <scope>NUCLEOTIDE SEQUENCE [LARGE SCALE GENOMIC DNA]</scope>
    <source>
        <strain evidence="3">cv. 10/8</strain>
        <tissue evidence="2">Leaf</tissue>
    </source>
</reference>
<feature type="compositionally biased region" description="Basic and acidic residues" evidence="1">
    <location>
        <begin position="9"/>
        <end position="26"/>
    </location>
</feature>
<proteinExistence type="predicted"/>
<keyword evidence="3" id="KW-1185">Reference proteome</keyword>
<feature type="non-terminal residue" evidence="2">
    <location>
        <position position="26"/>
    </location>
</feature>
<evidence type="ECO:0000313" key="3">
    <source>
        <dbReference type="Proteomes" id="UP000265520"/>
    </source>
</evidence>
<name>A0A392VIE6_9FABA</name>
<dbReference type="AlphaFoldDB" id="A0A392VIE6"/>